<dbReference type="OrthoDB" id="420422at2759"/>
<feature type="compositionally biased region" description="Pro residues" evidence="1">
    <location>
        <begin position="97"/>
        <end position="108"/>
    </location>
</feature>
<dbReference type="PANTHER" id="PTHR46644">
    <property type="entry name" value="DNA REPAIR PROTEIN XRCC2"/>
    <property type="match status" value="1"/>
</dbReference>
<evidence type="ECO:0000313" key="3">
    <source>
        <dbReference type="Proteomes" id="UP000700596"/>
    </source>
</evidence>
<sequence>MLMDGAERLGERLLGEVEGEGLSSLLNSLRELTTSQKDQKAYFGIPELDALIRWPTISIPQPGPASLSALQHQIEPSSTLQPSLPIPQESNATAAAPPAPPSKKPTQPPLLELLSPPPSHHPSPSGKTSLLYLITTLTILPPTFLTTPLHGKNSTIVIFDPLSHFHIPRLTEIVTHYITTALRNHDKEFSIDNDAKSQICTLVKTSLTHVHIVRPQSWSALLEALQGLEAYLFDPKRHESAHRAVRAVVLEDLQVWRWGVLAEKEKETNANANANAMSKASSTLTPLLTSLSRTLQTAIITTSQSPSAAPLRPAIPLSLSGPGPGLESPVTRLVVTRVEVLKFGEGMGVGELEREREMRREVVRRGRFAVEGMGAEIGGRERARGFVFRVGRGVGVEGEEENV</sequence>
<dbReference type="Proteomes" id="UP000700596">
    <property type="component" value="Unassembled WGS sequence"/>
</dbReference>
<dbReference type="PANTHER" id="PTHR46644:SF2">
    <property type="entry name" value="DNA REPAIR PROTEIN XRCC2"/>
    <property type="match status" value="1"/>
</dbReference>
<dbReference type="AlphaFoldDB" id="A0A9P9IZG7"/>
<gene>
    <name evidence="2" type="ORF">B0J11DRAFT_178059</name>
</gene>
<protein>
    <submittedName>
        <fullName evidence="2">Uncharacterized protein</fullName>
    </submittedName>
</protein>
<dbReference type="GO" id="GO:0005657">
    <property type="term" value="C:replication fork"/>
    <property type="evidence" value="ECO:0007669"/>
    <property type="project" value="InterPro"/>
</dbReference>
<feature type="compositionally biased region" description="Polar residues" evidence="1">
    <location>
        <begin position="68"/>
        <end position="82"/>
    </location>
</feature>
<dbReference type="GO" id="GO:0042148">
    <property type="term" value="P:DNA strand invasion"/>
    <property type="evidence" value="ECO:0007669"/>
    <property type="project" value="TreeGrafter"/>
</dbReference>
<dbReference type="Gene3D" id="3.40.50.300">
    <property type="entry name" value="P-loop containing nucleotide triphosphate hydrolases"/>
    <property type="match status" value="1"/>
</dbReference>
<dbReference type="GO" id="GO:0000724">
    <property type="term" value="P:double-strand break repair via homologous recombination"/>
    <property type="evidence" value="ECO:0007669"/>
    <property type="project" value="InterPro"/>
</dbReference>
<dbReference type="EMBL" id="JAGMWT010000002">
    <property type="protein sequence ID" value="KAH7136069.1"/>
    <property type="molecule type" value="Genomic_DNA"/>
</dbReference>
<feature type="region of interest" description="Disordered" evidence="1">
    <location>
        <begin position="65"/>
        <end position="125"/>
    </location>
</feature>
<keyword evidence="3" id="KW-1185">Reference proteome</keyword>
<dbReference type="InterPro" id="IPR027417">
    <property type="entry name" value="P-loop_NTPase"/>
</dbReference>
<accession>A0A9P9IZG7</accession>
<proteinExistence type="predicted"/>
<dbReference type="GO" id="GO:0005815">
    <property type="term" value="C:microtubule organizing center"/>
    <property type="evidence" value="ECO:0007669"/>
    <property type="project" value="TreeGrafter"/>
</dbReference>
<evidence type="ECO:0000313" key="2">
    <source>
        <dbReference type="EMBL" id="KAH7136069.1"/>
    </source>
</evidence>
<evidence type="ECO:0000256" key="1">
    <source>
        <dbReference type="SAM" id="MobiDB-lite"/>
    </source>
</evidence>
<reference evidence="2" key="1">
    <citation type="journal article" date="2021" name="Nat. Commun.">
        <title>Genetic determinants of endophytism in the Arabidopsis root mycobiome.</title>
        <authorList>
            <person name="Mesny F."/>
            <person name="Miyauchi S."/>
            <person name="Thiergart T."/>
            <person name="Pickel B."/>
            <person name="Atanasova L."/>
            <person name="Karlsson M."/>
            <person name="Huettel B."/>
            <person name="Barry K.W."/>
            <person name="Haridas S."/>
            <person name="Chen C."/>
            <person name="Bauer D."/>
            <person name="Andreopoulos W."/>
            <person name="Pangilinan J."/>
            <person name="LaButti K."/>
            <person name="Riley R."/>
            <person name="Lipzen A."/>
            <person name="Clum A."/>
            <person name="Drula E."/>
            <person name="Henrissat B."/>
            <person name="Kohler A."/>
            <person name="Grigoriev I.V."/>
            <person name="Martin F.M."/>
            <person name="Hacquard S."/>
        </authorList>
    </citation>
    <scope>NUCLEOTIDE SEQUENCE</scope>
    <source>
        <strain evidence="2">MPI-CAGE-CH-0243</strain>
    </source>
</reference>
<comment type="caution">
    <text evidence="2">The sequence shown here is derived from an EMBL/GenBank/DDBJ whole genome shotgun (WGS) entry which is preliminary data.</text>
</comment>
<dbReference type="GO" id="GO:0033063">
    <property type="term" value="C:Rad51B-Rad51C-Rad51D-XRCC2 complex"/>
    <property type="evidence" value="ECO:0007669"/>
    <property type="project" value="InterPro"/>
</dbReference>
<dbReference type="GO" id="GO:0000400">
    <property type="term" value="F:four-way junction DNA binding"/>
    <property type="evidence" value="ECO:0007669"/>
    <property type="project" value="TreeGrafter"/>
</dbReference>
<organism evidence="2 3">
    <name type="scientific">Dendryphion nanum</name>
    <dbReference type="NCBI Taxonomy" id="256645"/>
    <lineage>
        <taxon>Eukaryota</taxon>
        <taxon>Fungi</taxon>
        <taxon>Dikarya</taxon>
        <taxon>Ascomycota</taxon>
        <taxon>Pezizomycotina</taxon>
        <taxon>Dothideomycetes</taxon>
        <taxon>Pleosporomycetidae</taxon>
        <taxon>Pleosporales</taxon>
        <taxon>Torulaceae</taxon>
        <taxon>Dendryphion</taxon>
    </lineage>
</organism>
<name>A0A9P9IZG7_9PLEO</name>
<dbReference type="InterPro" id="IPR030547">
    <property type="entry name" value="XRCC2"/>
</dbReference>